<keyword evidence="12" id="KW-1185">Reference proteome</keyword>
<dbReference type="PANTHER" id="PTHR42713">
    <property type="entry name" value="HISTIDINE KINASE-RELATED"/>
    <property type="match status" value="1"/>
</dbReference>
<dbReference type="Gene3D" id="3.40.50.2300">
    <property type="match status" value="1"/>
</dbReference>
<accession>A0A919YGT3</accession>
<keyword evidence="7" id="KW-0804">Transcription</keyword>
<evidence type="ECO:0000256" key="7">
    <source>
        <dbReference type="ARBA" id="ARBA00023163"/>
    </source>
</evidence>
<dbReference type="Proteomes" id="UP000682811">
    <property type="component" value="Unassembled WGS sequence"/>
</dbReference>
<comment type="subcellular location">
    <subcellularLocation>
        <location evidence="1">Cytoplasm</location>
    </subcellularLocation>
</comment>
<dbReference type="GO" id="GO:0000160">
    <property type="term" value="P:phosphorelay signal transduction system"/>
    <property type="evidence" value="ECO:0007669"/>
    <property type="project" value="UniProtKB-KW"/>
</dbReference>
<evidence type="ECO:0000256" key="4">
    <source>
        <dbReference type="ARBA" id="ARBA00023012"/>
    </source>
</evidence>
<evidence type="ECO:0000259" key="10">
    <source>
        <dbReference type="PROSITE" id="PS50110"/>
    </source>
</evidence>
<evidence type="ECO:0000256" key="8">
    <source>
        <dbReference type="PROSITE-ProRule" id="PRU00169"/>
    </source>
</evidence>
<keyword evidence="2" id="KW-0963">Cytoplasm</keyword>
<dbReference type="InterPro" id="IPR001789">
    <property type="entry name" value="Sig_transdc_resp-reg_receiver"/>
</dbReference>
<feature type="modified residue" description="4-aspartylphosphate" evidence="8">
    <location>
        <position position="55"/>
    </location>
</feature>
<dbReference type="EMBL" id="BORT01000021">
    <property type="protein sequence ID" value="GIO49343.1"/>
    <property type="molecule type" value="Genomic_DNA"/>
</dbReference>
<evidence type="ECO:0000256" key="1">
    <source>
        <dbReference type="ARBA" id="ARBA00004496"/>
    </source>
</evidence>
<dbReference type="Pfam" id="PF12833">
    <property type="entry name" value="HTH_18"/>
    <property type="match status" value="1"/>
</dbReference>
<evidence type="ECO:0000313" key="11">
    <source>
        <dbReference type="EMBL" id="GIO49343.1"/>
    </source>
</evidence>
<dbReference type="SMART" id="SM00342">
    <property type="entry name" value="HTH_ARAC"/>
    <property type="match status" value="1"/>
</dbReference>
<proteinExistence type="predicted"/>
<dbReference type="InterPro" id="IPR018060">
    <property type="entry name" value="HTH_AraC"/>
</dbReference>
<dbReference type="Pfam" id="PF00072">
    <property type="entry name" value="Response_reg"/>
    <property type="match status" value="1"/>
</dbReference>
<evidence type="ECO:0000256" key="2">
    <source>
        <dbReference type="ARBA" id="ARBA00022490"/>
    </source>
</evidence>
<protein>
    <submittedName>
        <fullName evidence="11">DNA-binding response regulator</fullName>
    </submittedName>
</protein>
<dbReference type="GO" id="GO:0043565">
    <property type="term" value="F:sequence-specific DNA binding"/>
    <property type="evidence" value="ECO:0007669"/>
    <property type="project" value="InterPro"/>
</dbReference>
<gene>
    <name evidence="11" type="ORF">J34TS1_41080</name>
</gene>
<keyword evidence="6 11" id="KW-0238">DNA-binding</keyword>
<reference evidence="11 12" key="1">
    <citation type="submission" date="2021-03" db="EMBL/GenBank/DDBJ databases">
        <title>Antimicrobial resistance genes in bacteria isolated from Japanese honey, and their potential for conferring macrolide and lincosamide resistance in the American foulbrood pathogen Paenibacillus larvae.</title>
        <authorList>
            <person name="Okamoto M."/>
            <person name="Kumagai M."/>
            <person name="Kanamori H."/>
            <person name="Takamatsu D."/>
        </authorList>
    </citation>
    <scope>NUCLEOTIDE SEQUENCE [LARGE SCALE GENOMIC DNA]</scope>
    <source>
        <strain evidence="11 12">J34TS1</strain>
    </source>
</reference>
<dbReference type="SUPFAM" id="SSF52172">
    <property type="entry name" value="CheY-like"/>
    <property type="match status" value="1"/>
</dbReference>
<name>A0A919YGT3_9BACL</name>
<keyword evidence="4" id="KW-0902">Two-component regulatory system</keyword>
<dbReference type="InterPro" id="IPR009057">
    <property type="entry name" value="Homeodomain-like_sf"/>
</dbReference>
<comment type="caution">
    <text evidence="11">The sequence shown here is derived from an EMBL/GenBank/DDBJ whole genome shotgun (WGS) entry which is preliminary data.</text>
</comment>
<evidence type="ECO:0000256" key="6">
    <source>
        <dbReference type="ARBA" id="ARBA00023125"/>
    </source>
</evidence>
<dbReference type="CDD" id="cd17536">
    <property type="entry name" value="REC_YesN-like"/>
    <property type="match status" value="1"/>
</dbReference>
<dbReference type="SUPFAM" id="SSF46689">
    <property type="entry name" value="Homeodomain-like"/>
    <property type="match status" value="1"/>
</dbReference>
<dbReference type="RefSeq" id="WP_212979862.1">
    <property type="nucleotide sequence ID" value="NZ_AP025343.1"/>
</dbReference>
<dbReference type="GO" id="GO:0003700">
    <property type="term" value="F:DNA-binding transcription factor activity"/>
    <property type="evidence" value="ECO:0007669"/>
    <property type="project" value="InterPro"/>
</dbReference>
<dbReference type="GO" id="GO:0005737">
    <property type="term" value="C:cytoplasm"/>
    <property type="evidence" value="ECO:0007669"/>
    <property type="project" value="UniProtKB-SubCell"/>
</dbReference>
<dbReference type="InterPro" id="IPR011006">
    <property type="entry name" value="CheY-like_superfamily"/>
</dbReference>
<keyword evidence="3 8" id="KW-0597">Phosphoprotein</keyword>
<dbReference type="Gene3D" id="1.10.10.60">
    <property type="entry name" value="Homeodomain-like"/>
    <property type="match status" value="2"/>
</dbReference>
<dbReference type="PROSITE" id="PS50110">
    <property type="entry name" value="RESPONSE_REGULATORY"/>
    <property type="match status" value="1"/>
</dbReference>
<evidence type="ECO:0000259" key="9">
    <source>
        <dbReference type="PROSITE" id="PS01124"/>
    </source>
</evidence>
<dbReference type="PROSITE" id="PS01124">
    <property type="entry name" value="HTH_ARAC_FAMILY_2"/>
    <property type="match status" value="1"/>
</dbReference>
<keyword evidence="5" id="KW-0805">Transcription regulation</keyword>
<feature type="domain" description="HTH araC/xylS-type" evidence="9">
    <location>
        <begin position="154"/>
        <end position="252"/>
    </location>
</feature>
<organism evidence="11 12">
    <name type="scientific">Paenibacillus azoreducens</name>
    <dbReference type="NCBI Taxonomy" id="116718"/>
    <lineage>
        <taxon>Bacteria</taxon>
        <taxon>Bacillati</taxon>
        <taxon>Bacillota</taxon>
        <taxon>Bacilli</taxon>
        <taxon>Bacillales</taxon>
        <taxon>Paenibacillaceae</taxon>
        <taxon>Paenibacillus</taxon>
    </lineage>
</organism>
<dbReference type="PANTHER" id="PTHR42713:SF3">
    <property type="entry name" value="TRANSCRIPTIONAL REGULATORY PROTEIN HPTR"/>
    <property type="match status" value="1"/>
</dbReference>
<evidence type="ECO:0000313" key="12">
    <source>
        <dbReference type="Proteomes" id="UP000682811"/>
    </source>
</evidence>
<sequence>MYKLLIVDDEPQILEGMKRTLDWAGYGFHRIETSETKDDAVSKAVELLPDIAIFDVCIGTDRGYEIINRLNELRLPTKYIIMSGYSEFEYAQEAIRCGVKDYLLKPVERSKLQMVIEKIIVEDLHGTLNGMSSEDMNTDPILGIPYDQLSKLTNRILLMVKAEYAQNITLKSVAERFRMNSTYLGQLFLKEAHMKFSEYLMAYRMLQAREYILTTDEKISSIALSVGYPNLNYFYTHFQGYFGKSPSELRKKG</sequence>
<dbReference type="SMART" id="SM00448">
    <property type="entry name" value="REC"/>
    <property type="match status" value="1"/>
</dbReference>
<dbReference type="AlphaFoldDB" id="A0A919YGT3"/>
<evidence type="ECO:0000256" key="3">
    <source>
        <dbReference type="ARBA" id="ARBA00022553"/>
    </source>
</evidence>
<dbReference type="InterPro" id="IPR051552">
    <property type="entry name" value="HptR"/>
</dbReference>
<evidence type="ECO:0000256" key="5">
    <source>
        <dbReference type="ARBA" id="ARBA00023015"/>
    </source>
</evidence>
<feature type="domain" description="Response regulatory" evidence="10">
    <location>
        <begin position="3"/>
        <end position="120"/>
    </location>
</feature>